<dbReference type="InterPro" id="IPR043189">
    <property type="entry name" value="B4GAT1"/>
</dbReference>
<evidence type="ECO:0000256" key="4">
    <source>
        <dbReference type="ARBA" id="ARBA00008539"/>
    </source>
</evidence>
<reference evidence="21" key="1">
    <citation type="journal article" date="2021" name="Mol. Ecol. Resour.">
        <title>Apolygus lucorum genome provides insights into omnivorousness and mesophyll feeding.</title>
        <authorList>
            <person name="Liu Y."/>
            <person name="Liu H."/>
            <person name="Wang H."/>
            <person name="Huang T."/>
            <person name="Liu B."/>
            <person name="Yang B."/>
            <person name="Yin L."/>
            <person name="Li B."/>
            <person name="Zhang Y."/>
            <person name="Zhang S."/>
            <person name="Jiang F."/>
            <person name="Zhang X."/>
            <person name="Ren Y."/>
            <person name="Wang B."/>
            <person name="Wang S."/>
            <person name="Lu Y."/>
            <person name="Wu K."/>
            <person name="Fan W."/>
            <person name="Wang G."/>
        </authorList>
    </citation>
    <scope>NUCLEOTIDE SEQUENCE</scope>
    <source>
        <strain evidence="21">12Hb</strain>
    </source>
</reference>
<evidence type="ECO:0000256" key="7">
    <source>
        <dbReference type="ARBA" id="ARBA00022679"/>
    </source>
</evidence>
<dbReference type="PANTHER" id="PTHR46420:SF1">
    <property type="entry name" value="BETA-1,4-GLUCURONYLTRANSFERASE 1"/>
    <property type="match status" value="1"/>
</dbReference>
<evidence type="ECO:0000313" key="22">
    <source>
        <dbReference type="Proteomes" id="UP000466442"/>
    </source>
</evidence>
<evidence type="ECO:0000256" key="9">
    <source>
        <dbReference type="ARBA" id="ARBA00022723"/>
    </source>
</evidence>
<evidence type="ECO:0000256" key="11">
    <source>
        <dbReference type="ARBA" id="ARBA00022989"/>
    </source>
</evidence>
<dbReference type="AlphaFoldDB" id="A0A6A4JVE2"/>
<keyword evidence="9" id="KW-0479">Metal-binding</keyword>
<keyword evidence="13" id="KW-0472">Membrane</keyword>
<proteinExistence type="inferred from homology"/>
<evidence type="ECO:0000313" key="21">
    <source>
        <dbReference type="EMBL" id="KAF6205241.1"/>
    </source>
</evidence>
<keyword evidence="15" id="KW-0464">Manganese</keyword>
<evidence type="ECO:0000256" key="13">
    <source>
        <dbReference type="ARBA" id="ARBA00023136"/>
    </source>
</evidence>
<dbReference type="Pfam" id="PF13896">
    <property type="entry name" value="Glyco_transf_49"/>
    <property type="match status" value="1"/>
</dbReference>
<evidence type="ECO:0000256" key="6">
    <source>
        <dbReference type="ARBA" id="ARBA00022676"/>
    </source>
</evidence>
<keyword evidence="7" id="KW-0808">Transferase</keyword>
<accession>A0A6A4JVE2</accession>
<keyword evidence="14" id="KW-0325">Glycoprotein</keyword>
<dbReference type="GO" id="GO:0035269">
    <property type="term" value="P:protein O-linked glycosylation via mannose"/>
    <property type="evidence" value="ECO:0007669"/>
    <property type="project" value="TreeGrafter"/>
</dbReference>
<evidence type="ECO:0000256" key="17">
    <source>
        <dbReference type="ARBA" id="ARBA00032175"/>
    </source>
</evidence>
<keyword evidence="6" id="KW-0328">Glycosyltransferase</keyword>
<evidence type="ECO:0000256" key="3">
    <source>
        <dbReference type="ARBA" id="ARBA00004922"/>
    </source>
</evidence>
<evidence type="ECO:0000256" key="12">
    <source>
        <dbReference type="ARBA" id="ARBA00023034"/>
    </source>
</evidence>
<organism evidence="21 22">
    <name type="scientific">Apolygus lucorum</name>
    <name type="common">Small green plant bug</name>
    <name type="synonym">Lygocoris lucorum</name>
    <dbReference type="NCBI Taxonomy" id="248454"/>
    <lineage>
        <taxon>Eukaryota</taxon>
        <taxon>Metazoa</taxon>
        <taxon>Ecdysozoa</taxon>
        <taxon>Arthropoda</taxon>
        <taxon>Hexapoda</taxon>
        <taxon>Insecta</taxon>
        <taxon>Pterygota</taxon>
        <taxon>Neoptera</taxon>
        <taxon>Paraneoptera</taxon>
        <taxon>Hemiptera</taxon>
        <taxon>Heteroptera</taxon>
        <taxon>Panheteroptera</taxon>
        <taxon>Cimicomorpha</taxon>
        <taxon>Miridae</taxon>
        <taxon>Mirini</taxon>
        <taxon>Apolygus</taxon>
    </lineage>
</organism>
<dbReference type="GO" id="GO:0015020">
    <property type="term" value="F:glucuronosyltransferase activity"/>
    <property type="evidence" value="ECO:0007669"/>
    <property type="project" value="InterPro"/>
</dbReference>
<keyword evidence="12" id="KW-0333">Golgi apparatus</keyword>
<comment type="caution">
    <text evidence="21">The sequence shown here is derived from an EMBL/GenBank/DDBJ whole genome shotgun (WGS) entry which is preliminary data.</text>
</comment>
<keyword evidence="10" id="KW-0735">Signal-anchor</keyword>
<name>A0A6A4JVE2_APOLU</name>
<keyword evidence="11" id="KW-1133">Transmembrane helix</keyword>
<evidence type="ECO:0000256" key="16">
    <source>
        <dbReference type="ARBA" id="ARBA00030723"/>
    </source>
</evidence>
<evidence type="ECO:0000256" key="19">
    <source>
        <dbReference type="ARBA" id="ARBA00033291"/>
    </source>
</evidence>
<dbReference type="PANTHER" id="PTHR46420">
    <property type="entry name" value="BETA-1,4-GLUCURONYLTRANSFERASE 1"/>
    <property type="match status" value="1"/>
</dbReference>
<comment type="subcellular location">
    <subcellularLocation>
        <location evidence="2">Golgi apparatus membrane</location>
        <topology evidence="2">Single-pass type II membrane protein</topology>
    </subcellularLocation>
</comment>
<keyword evidence="22" id="KW-1185">Reference proteome</keyword>
<comment type="cofactor">
    <cofactor evidence="1">
        <name>Mn(2+)</name>
        <dbReference type="ChEBI" id="CHEBI:29035"/>
    </cofactor>
</comment>
<keyword evidence="8" id="KW-0812">Transmembrane</keyword>
<gene>
    <name evidence="21" type="ORF">GE061_019409</name>
</gene>
<evidence type="ECO:0000256" key="14">
    <source>
        <dbReference type="ARBA" id="ARBA00023180"/>
    </source>
</evidence>
<comment type="similarity">
    <text evidence="4">Belongs to the glycosyltransferase 49 family.</text>
</comment>
<dbReference type="GO" id="GO:0046872">
    <property type="term" value="F:metal ion binding"/>
    <property type="evidence" value="ECO:0007669"/>
    <property type="project" value="UniProtKB-KW"/>
</dbReference>
<evidence type="ECO:0000256" key="10">
    <source>
        <dbReference type="ARBA" id="ARBA00022968"/>
    </source>
</evidence>
<protein>
    <recommendedName>
        <fullName evidence="5">Beta-1,4-glucuronyltransferase 1</fullName>
    </recommendedName>
    <alternativeName>
        <fullName evidence="16">I-beta-1,3-N-acetylglucosaminyltransferase</fullName>
    </alternativeName>
    <alternativeName>
        <fullName evidence="19">N-acetyllactosaminide beta-1,3-N-acetylglucosaminyltransferase</fullName>
    </alternativeName>
    <alternativeName>
        <fullName evidence="17">Poly-N-acetyllactosamine extension enzyme</fullName>
    </alternativeName>
    <alternativeName>
        <fullName evidence="18">UDP-GlcNAc:betaGal beta-1,3-N-acetylglucosaminyltransferase 1</fullName>
    </alternativeName>
</protein>
<comment type="catalytic activity">
    <reaction evidence="20">
        <text>3-O-[beta-D-Xyl-(1-&gt;4)-Rib-ol-P-Rib-ol-P-3-beta-D-GalNAc-(1-&gt;3)-beta-D-GlcNAc-(1-&gt;4)-(O-6-P-alpha-D-Man)]-Thr-[protein] + UDP-alpha-D-glucuronate = 3-O-[beta-D-GlcA-(1-&gt;3)-beta-D-Xyl-(1-&gt;4)-Rib-ol-P-Rib-ol-P-3-beta-D-GalNAc-(1-&gt;3)-beta-D-GlcNAc-(1-&gt;4)-(O-6-P-alpha-D-Man)]-Thr-[protein] + UDP + H(+)</text>
        <dbReference type="Rhea" id="RHEA:46860"/>
        <dbReference type="Rhea" id="RHEA-COMP:15023"/>
        <dbReference type="Rhea" id="RHEA-COMP:17482"/>
        <dbReference type="ChEBI" id="CHEBI:15378"/>
        <dbReference type="ChEBI" id="CHEBI:58052"/>
        <dbReference type="ChEBI" id="CHEBI:58223"/>
        <dbReference type="ChEBI" id="CHEBI:142405"/>
        <dbReference type="ChEBI" id="CHEBI:177336"/>
    </reaction>
</comment>
<dbReference type="OrthoDB" id="6479716at2759"/>
<comment type="pathway">
    <text evidence="3">Protein modification; protein glycosylation.</text>
</comment>
<sequence>MARRVEQRGYQYSCTKIVLVLTVLNVLLMLRLLHNGCTKIYLEPSKFQITSLKTQPKEKCKFETSSFKLDPRLARWDSQRRYKMIDRALVGVRYLKLSDEFSVCLATQTSVEKLDSLVHIANHWSGPISIAVFVVGDDEYAIVREYIKFLRQCFSRVKNQVSFHLAFPSEQVPSSSPPPKNISARNCGKHEAVLEELVLQRATEIVEWHRNNPYPQNHMRNLARKNCLTPQVFLTDVDVIPSIRAAEGLHEFFKTENCTKCAYVIPTYELATNWPFPRTKKQLVRLSRNGLARPFHQKIFLLNSFATNHSKWEEDTIEKPVHVSHNVTHLKFYYEPFYISEDSAPPHDERFIGYGLTKNTQVFEMSIAGYKFFVLSPVFTVHWGLQNNVRRPMWRERQNNNNYRKLYSFKREIYIRHNYRLSHPTTSSTLTDSEGEILLPPAGSTQHSSD</sequence>
<evidence type="ECO:0000256" key="18">
    <source>
        <dbReference type="ARBA" id="ARBA00032181"/>
    </source>
</evidence>
<evidence type="ECO:0000256" key="8">
    <source>
        <dbReference type="ARBA" id="ARBA00022692"/>
    </source>
</evidence>
<evidence type="ECO:0000256" key="5">
    <source>
        <dbReference type="ARBA" id="ARBA00017962"/>
    </source>
</evidence>
<dbReference type="GO" id="GO:0000139">
    <property type="term" value="C:Golgi membrane"/>
    <property type="evidence" value="ECO:0007669"/>
    <property type="project" value="UniProtKB-SubCell"/>
</dbReference>
<dbReference type="Proteomes" id="UP000466442">
    <property type="component" value="Linkage Group LG9"/>
</dbReference>
<evidence type="ECO:0000256" key="15">
    <source>
        <dbReference type="ARBA" id="ARBA00023211"/>
    </source>
</evidence>
<evidence type="ECO:0000256" key="2">
    <source>
        <dbReference type="ARBA" id="ARBA00004323"/>
    </source>
</evidence>
<evidence type="ECO:0000256" key="20">
    <source>
        <dbReference type="ARBA" id="ARBA00047852"/>
    </source>
</evidence>
<evidence type="ECO:0000256" key="1">
    <source>
        <dbReference type="ARBA" id="ARBA00001936"/>
    </source>
</evidence>
<dbReference type="EMBL" id="WIXP02000009">
    <property type="protein sequence ID" value="KAF6205241.1"/>
    <property type="molecule type" value="Genomic_DNA"/>
</dbReference>
<dbReference type="UniPathway" id="UPA00378"/>